<comment type="caution">
    <text evidence="1">The sequence shown here is derived from an EMBL/GenBank/DDBJ whole genome shotgun (WGS) entry which is preliminary data.</text>
</comment>
<dbReference type="EMBL" id="CM055102">
    <property type="protein sequence ID" value="KAJ7539003.1"/>
    <property type="molecule type" value="Genomic_DNA"/>
</dbReference>
<name>A0ACC2CAS9_DIPCM</name>
<protein>
    <submittedName>
        <fullName evidence="1">Uncharacterized protein</fullName>
    </submittedName>
</protein>
<dbReference type="Proteomes" id="UP001162992">
    <property type="component" value="Chromosome 11"/>
</dbReference>
<gene>
    <name evidence="1" type="ORF">O6H91_11G072300</name>
</gene>
<proteinExistence type="predicted"/>
<sequence>MAGNSMALVEGSNTAVGCSNNGSSSRSRCITETVNGSHHFTINGYSLAKGVGVGKYIASDTFSVGGYQWAIYFYPDGKNAEDTSLYVSVFIALASDGTDVRALFELTLLDQSGKGKHKVHSHFDRSLESGPYTLKYRGSMWGYKRFFRRAVLETSDFLKNDSLAITCTVGVVVSSMQGPKKYSLPVPESDLGRHLGTLLDSGDETDVSFEVKGEFFLAHKLVLAARSPVFKAQLFGPMRDRHSGVLNIEDMEPPVFKAMLHFIYWDILPDTNELTGSSSTAASAVMAQHLLAAADRYGLDRLRLLCESKLCQEVNVETVATTLVLAEQHHASQLKSVCLKFAAENLAEVLQSEGYEHLQESCSSLQSDLLRAVAGVDEEHILIRSRRPLGHLPDGADANGRRVRQRN</sequence>
<keyword evidence="2" id="KW-1185">Reference proteome</keyword>
<evidence type="ECO:0000313" key="1">
    <source>
        <dbReference type="EMBL" id="KAJ7539003.1"/>
    </source>
</evidence>
<reference evidence="2" key="1">
    <citation type="journal article" date="2024" name="Proc. Natl. Acad. Sci. U.S.A.">
        <title>Extraordinary preservation of gene collinearity over three hundred million years revealed in homosporous lycophytes.</title>
        <authorList>
            <person name="Li C."/>
            <person name="Wickell D."/>
            <person name="Kuo L.Y."/>
            <person name="Chen X."/>
            <person name="Nie B."/>
            <person name="Liao X."/>
            <person name="Peng D."/>
            <person name="Ji J."/>
            <person name="Jenkins J."/>
            <person name="Williams M."/>
            <person name="Shu S."/>
            <person name="Plott C."/>
            <person name="Barry K."/>
            <person name="Rajasekar S."/>
            <person name="Grimwood J."/>
            <person name="Han X."/>
            <person name="Sun S."/>
            <person name="Hou Z."/>
            <person name="He W."/>
            <person name="Dai G."/>
            <person name="Sun C."/>
            <person name="Schmutz J."/>
            <person name="Leebens-Mack J.H."/>
            <person name="Li F.W."/>
            <person name="Wang L."/>
        </authorList>
    </citation>
    <scope>NUCLEOTIDE SEQUENCE [LARGE SCALE GENOMIC DNA]</scope>
    <source>
        <strain evidence="2">cv. PW_Plant_1</strain>
    </source>
</reference>
<evidence type="ECO:0000313" key="2">
    <source>
        <dbReference type="Proteomes" id="UP001162992"/>
    </source>
</evidence>
<organism evidence="1 2">
    <name type="scientific">Diphasiastrum complanatum</name>
    <name type="common">Issler's clubmoss</name>
    <name type="synonym">Lycopodium complanatum</name>
    <dbReference type="NCBI Taxonomy" id="34168"/>
    <lineage>
        <taxon>Eukaryota</taxon>
        <taxon>Viridiplantae</taxon>
        <taxon>Streptophyta</taxon>
        <taxon>Embryophyta</taxon>
        <taxon>Tracheophyta</taxon>
        <taxon>Lycopodiopsida</taxon>
        <taxon>Lycopodiales</taxon>
        <taxon>Lycopodiaceae</taxon>
        <taxon>Lycopodioideae</taxon>
        <taxon>Diphasiastrum</taxon>
    </lineage>
</organism>
<accession>A0ACC2CAS9</accession>